<dbReference type="RefSeq" id="WP_072309902.1">
    <property type="nucleotide sequence ID" value="NZ_FMIQ01000067.1"/>
</dbReference>
<dbReference type="OrthoDB" id="9765051at2"/>
<evidence type="ECO:0000256" key="1">
    <source>
        <dbReference type="ARBA" id="ARBA00001962"/>
    </source>
</evidence>
<keyword evidence="7" id="KW-0215">Deoxyribonucleotide synthesis</keyword>
<accession>A0A1C6Z4Z0</accession>
<dbReference type="AlphaFoldDB" id="A0A1C6Z4Z0"/>
<reference evidence="8 9" key="1">
    <citation type="submission" date="2016-09" db="EMBL/GenBank/DDBJ databases">
        <authorList>
            <person name="Capua I."/>
            <person name="De Benedictis P."/>
            <person name="Joannis T."/>
            <person name="Lombin L.H."/>
            <person name="Cattoli G."/>
        </authorList>
    </citation>
    <scope>NUCLEOTIDE SEQUENCE [LARGE SCALE GENOMIC DNA]</scope>
    <source>
        <strain evidence="8 9">GB001</strain>
    </source>
</reference>
<protein>
    <recommendedName>
        <fullName evidence="3">ribonucleoside-diphosphate reductase</fullName>
        <ecNumber evidence="3">1.17.4.1</ecNumber>
    </recommendedName>
</protein>
<gene>
    <name evidence="8" type="primary">nrdB</name>
    <name evidence="8" type="ORF">BN1044_03686</name>
</gene>
<dbReference type="Gene3D" id="1.10.620.20">
    <property type="entry name" value="Ribonucleotide Reductase, subunit A"/>
    <property type="match status" value="1"/>
</dbReference>
<dbReference type="Proteomes" id="UP000094844">
    <property type="component" value="Unassembled WGS sequence"/>
</dbReference>
<dbReference type="STRING" id="569.A6V27_14050"/>
<sequence>MAYTTFSQNKNDQLLEPMFFGQPVNVARYDQQKHEIFEKLIEKQLSFFWRPEEVDVSRDRIDYQALPDHEKHIFISNLKYQTLLDSIQGRSPNVALLPLISIPELETWVETWSFSETIHSRSYTHIIRNIVNDPAVVFDDIVTNEEILKRAKDISGYYDDLIEMTGYWHLLGEGTHTVNGKTVNVNLRDLKKQLYLCLMSVNALEAIRFYVSFACSFAFAERELMEGNAKIIKLIARDEALHLTGTQHILNLMRSGQDDPEMAEIAVECEQQCYDLFVLAAQQEKEWAEYLFRDGSMIGLNKDILCQYVEYITNIRMQAVGLGLPFQTRSNPIPWINAWLVSDNVQVAPQEVEVSSYLVGQIDSEVNADDLSDFEL</sequence>
<dbReference type="SUPFAM" id="SSF47240">
    <property type="entry name" value="Ferritin-like"/>
    <property type="match status" value="1"/>
</dbReference>
<keyword evidence="6" id="KW-0408">Iron</keyword>
<dbReference type="FunFam" id="1.10.620.20:FF:000001">
    <property type="entry name" value="Ribonucleoside-diphosphate reductase 1 subunit beta"/>
    <property type="match status" value="1"/>
</dbReference>
<comment type="similarity">
    <text evidence="2">Belongs to the ribonucleoside diphosphate reductase small chain family.</text>
</comment>
<organism evidence="8 9">
    <name type="scientific">Hafnia alvei</name>
    <dbReference type="NCBI Taxonomy" id="569"/>
    <lineage>
        <taxon>Bacteria</taxon>
        <taxon>Pseudomonadati</taxon>
        <taxon>Pseudomonadota</taxon>
        <taxon>Gammaproteobacteria</taxon>
        <taxon>Enterobacterales</taxon>
        <taxon>Hafniaceae</taxon>
        <taxon>Hafnia</taxon>
    </lineage>
</organism>
<dbReference type="CDD" id="cd01049">
    <property type="entry name" value="RNRR2"/>
    <property type="match status" value="1"/>
</dbReference>
<dbReference type="UniPathway" id="UPA00326"/>
<dbReference type="PANTHER" id="PTHR23409:SF18">
    <property type="entry name" value="RIBONUCLEOSIDE-DIPHOSPHATE REDUCTASE SUBUNIT M2"/>
    <property type="match status" value="1"/>
</dbReference>
<dbReference type="Pfam" id="PF00268">
    <property type="entry name" value="Ribonuc_red_sm"/>
    <property type="match status" value="1"/>
</dbReference>
<name>A0A1C6Z4Z0_HAFAL</name>
<evidence type="ECO:0000313" key="9">
    <source>
        <dbReference type="Proteomes" id="UP000094844"/>
    </source>
</evidence>
<dbReference type="EC" id="1.17.4.1" evidence="3"/>
<dbReference type="GO" id="GO:0046872">
    <property type="term" value="F:metal ion binding"/>
    <property type="evidence" value="ECO:0007669"/>
    <property type="project" value="UniProtKB-KW"/>
</dbReference>
<dbReference type="GO" id="GO:0004748">
    <property type="term" value="F:ribonucleoside-diphosphate reductase activity, thioredoxin disulfide as acceptor"/>
    <property type="evidence" value="ECO:0007669"/>
    <property type="project" value="UniProtKB-EC"/>
</dbReference>
<dbReference type="NCBIfam" id="NF006576">
    <property type="entry name" value="PRK09101.1"/>
    <property type="match status" value="1"/>
</dbReference>
<evidence type="ECO:0000256" key="2">
    <source>
        <dbReference type="ARBA" id="ARBA00009303"/>
    </source>
</evidence>
<dbReference type="GO" id="GO:0009263">
    <property type="term" value="P:deoxyribonucleotide biosynthetic process"/>
    <property type="evidence" value="ECO:0007669"/>
    <property type="project" value="UniProtKB-KW"/>
</dbReference>
<evidence type="ECO:0000256" key="7">
    <source>
        <dbReference type="ARBA" id="ARBA00023116"/>
    </source>
</evidence>
<dbReference type="InterPro" id="IPR000358">
    <property type="entry name" value="RNR_small_fam"/>
</dbReference>
<dbReference type="InterPro" id="IPR009078">
    <property type="entry name" value="Ferritin-like_SF"/>
</dbReference>
<keyword evidence="4" id="KW-0479">Metal-binding</keyword>
<dbReference type="InterPro" id="IPR033909">
    <property type="entry name" value="RNR_small"/>
</dbReference>
<evidence type="ECO:0000256" key="3">
    <source>
        <dbReference type="ARBA" id="ARBA00012274"/>
    </source>
</evidence>
<evidence type="ECO:0000313" key="8">
    <source>
        <dbReference type="EMBL" id="SCM54187.1"/>
    </source>
</evidence>
<dbReference type="EMBL" id="FMIQ01000067">
    <property type="protein sequence ID" value="SCM54187.1"/>
    <property type="molecule type" value="Genomic_DNA"/>
</dbReference>
<evidence type="ECO:0000256" key="6">
    <source>
        <dbReference type="ARBA" id="ARBA00023004"/>
    </source>
</evidence>
<evidence type="ECO:0000256" key="5">
    <source>
        <dbReference type="ARBA" id="ARBA00023002"/>
    </source>
</evidence>
<proteinExistence type="inferred from homology"/>
<dbReference type="InterPro" id="IPR012348">
    <property type="entry name" value="RNR-like"/>
</dbReference>
<evidence type="ECO:0000256" key="4">
    <source>
        <dbReference type="ARBA" id="ARBA00022723"/>
    </source>
</evidence>
<comment type="cofactor">
    <cofactor evidence="1">
        <name>Fe cation</name>
        <dbReference type="ChEBI" id="CHEBI:24875"/>
    </cofactor>
</comment>
<dbReference type="PANTHER" id="PTHR23409">
    <property type="entry name" value="RIBONUCLEOSIDE-DIPHOSPHATE REDUCTASE SMALL CHAIN"/>
    <property type="match status" value="1"/>
</dbReference>
<keyword evidence="5 8" id="KW-0560">Oxidoreductase</keyword>
<dbReference type="PROSITE" id="PS00368">
    <property type="entry name" value="RIBORED_SMALL"/>
    <property type="match status" value="1"/>
</dbReference>
<dbReference type="InterPro" id="IPR030475">
    <property type="entry name" value="RNR_small_AS"/>
</dbReference>